<dbReference type="AlphaFoldDB" id="A0A6N7L0N5"/>
<reference evidence="1 2" key="1">
    <citation type="submission" date="2019-09" db="EMBL/GenBank/DDBJ databases">
        <title>Genome Sequences of Streptomyces kaniharaensis ATCC 21070.</title>
        <authorList>
            <person name="Zhu W."/>
            <person name="De Crecy-Lagard V."/>
            <person name="Richards N.G."/>
        </authorList>
    </citation>
    <scope>NUCLEOTIDE SEQUENCE [LARGE SCALE GENOMIC DNA]</scope>
    <source>
        <strain evidence="1 2">SF-557</strain>
    </source>
</reference>
<comment type="caution">
    <text evidence="1">The sequence shown here is derived from an EMBL/GenBank/DDBJ whole genome shotgun (WGS) entry which is preliminary data.</text>
</comment>
<proteinExistence type="predicted"/>
<protein>
    <submittedName>
        <fullName evidence="1">Uncharacterized protein</fullName>
    </submittedName>
</protein>
<dbReference type="EMBL" id="WBOF01000004">
    <property type="protein sequence ID" value="MQS17300.1"/>
    <property type="molecule type" value="Genomic_DNA"/>
</dbReference>
<organism evidence="1 2">
    <name type="scientific">Streptomyces kaniharaensis</name>
    <dbReference type="NCBI Taxonomy" id="212423"/>
    <lineage>
        <taxon>Bacteria</taxon>
        <taxon>Bacillati</taxon>
        <taxon>Actinomycetota</taxon>
        <taxon>Actinomycetes</taxon>
        <taxon>Kitasatosporales</taxon>
        <taxon>Streptomycetaceae</taxon>
        <taxon>Streptomyces</taxon>
    </lineage>
</organism>
<evidence type="ECO:0000313" key="2">
    <source>
        <dbReference type="Proteomes" id="UP000450000"/>
    </source>
</evidence>
<evidence type="ECO:0000313" key="1">
    <source>
        <dbReference type="EMBL" id="MQS17300.1"/>
    </source>
</evidence>
<dbReference type="RefSeq" id="WP_153469933.1">
    <property type="nucleotide sequence ID" value="NZ_WBOF01000004.1"/>
</dbReference>
<dbReference type="OrthoDB" id="9828359at2"/>
<keyword evidence="2" id="KW-1185">Reference proteome</keyword>
<name>A0A6N7L0N5_9ACTN</name>
<sequence>MTAHWRRMDRTAMTGSLVNWPTRLDSYGGCGTSVYAVWPEASDEPMLVCSPGLLLLAQLQEEPIGERGPWAAVFPDIDDGDPEAAERSTGLLAALLLGTTGASWALREPDTDPATPIAECFAGFWTASEQDLTAAGRTVVDALTQSYGRPPVLLTVQDT</sequence>
<gene>
    <name evidence="1" type="ORF">F7Q99_35260</name>
</gene>
<dbReference type="Proteomes" id="UP000450000">
    <property type="component" value="Unassembled WGS sequence"/>
</dbReference>
<accession>A0A6N7L0N5</accession>